<keyword evidence="4 6" id="KW-0067">ATP-binding</keyword>
<keyword evidence="3" id="KW-0547">Nucleotide-binding</keyword>
<dbReference type="AlphaFoldDB" id="A0A935PZT7"/>
<dbReference type="SUPFAM" id="SSF52540">
    <property type="entry name" value="P-loop containing nucleoside triphosphate hydrolases"/>
    <property type="match status" value="1"/>
</dbReference>
<name>A0A935PZT7_9PROT</name>
<gene>
    <name evidence="6" type="ORF">IPJ27_11640</name>
</gene>
<dbReference type="InterPro" id="IPR003593">
    <property type="entry name" value="AAA+_ATPase"/>
</dbReference>
<keyword evidence="2" id="KW-0472">Membrane</keyword>
<dbReference type="GO" id="GO:0016887">
    <property type="term" value="F:ATP hydrolysis activity"/>
    <property type="evidence" value="ECO:0007669"/>
    <property type="project" value="InterPro"/>
</dbReference>
<dbReference type="InterPro" id="IPR027417">
    <property type="entry name" value="P-loop_NTPase"/>
</dbReference>
<dbReference type="InterPro" id="IPR050093">
    <property type="entry name" value="ABC_SmlMolc_Importer"/>
</dbReference>
<dbReference type="InterPro" id="IPR003439">
    <property type="entry name" value="ABC_transporter-like_ATP-bd"/>
</dbReference>
<proteinExistence type="predicted"/>
<comment type="caution">
    <text evidence="6">The sequence shown here is derived from an EMBL/GenBank/DDBJ whole genome shotgun (WGS) entry which is preliminary data.</text>
</comment>
<dbReference type="PROSITE" id="PS00211">
    <property type="entry name" value="ABC_TRANSPORTER_1"/>
    <property type="match status" value="1"/>
</dbReference>
<protein>
    <submittedName>
        <fullName evidence="6">ATP-binding cassette domain-containing protein</fullName>
    </submittedName>
</protein>
<evidence type="ECO:0000259" key="5">
    <source>
        <dbReference type="PROSITE" id="PS50893"/>
    </source>
</evidence>
<reference evidence="6 7" key="1">
    <citation type="submission" date="2020-10" db="EMBL/GenBank/DDBJ databases">
        <title>Connecting structure to function with the recovery of over 1000 high-quality activated sludge metagenome-assembled genomes encoding full-length rRNA genes using long-read sequencing.</title>
        <authorList>
            <person name="Singleton C.M."/>
            <person name="Petriglieri F."/>
            <person name="Kristensen J.M."/>
            <person name="Kirkegaard R.H."/>
            <person name="Michaelsen T.Y."/>
            <person name="Andersen M.H."/>
            <person name="Karst S.M."/>
            <person name="Dueholm M.S."/>
            <person name="Nielsen P.H."/>
            <person name="Albertsen M."/>
        </authorList>
    </citation>
    <scope>NUCLEOTIDE SEQUENCE [LARGE SCALE GENOMIC DNA]</scope>
    <source>
        <strain evidence="6">EsbW_18-Q3-R4-48_BATAC.285</strain>
    </source>
</reference>
<evidence type="ECO:0000256" key="2">
    <source>
        <dbReference type="ARBA" id="ARBA00022475"/>
    </source>
</evidence>
<evidence type="ECO:0000256" key="4">
    <source>
        <dbReference type="ARBA" id="ARBA00022840"/>
    </source>
</evidence>
<evidence type="ECO:0000256" key="3">
    <source>
        <dbReference type="ARBA" id="ARBA00022741"/>
    </source>
</evidence>
<dbReference type="Proteomes" id="UP000697998">
    <property type="component" value="Unassembled WGS sequence"/>
</dbReference>
<dbReference type="PANTHER" id="PTHR42781">
    <property type="entry name" value="SPERMIDINE/PUTRESCINE IMPORT ATP-BINDING PROTEIN POTA"/>
    <property type="match status" value="1"/>
</dbReference>
<dbReference type="SMART" id="SM00382">
    <property type="entry name" value="AAA"/>
    <property type="match status" value="1"/>
</dbReference>
<accession>A0A935PZT7</accession>
<keyword evidence="2" id="KW-1003">Cell membrane</keyword>
<evidence type="ECO:0000313" key="6">
    <source>
        <dbReference type="EMBL" id="MBK7675347.1"/>
    </source>
</evidence>
<dbReference type="GO" id="GO:0005524">
    <property type="term" value="F:ATP binding"/>
    <property type="evidence" value="ECO:0007669"/>
    <property type="project" value="UniProtKB-KW"/>
</dbReference>
<dbReference type="InterPro" id="IPR017871">
    <property type="entry name" value="ABC_transporter-like_CS"/>
</dbReference>
<dbReference type="EMBL" id="JADJMH010000009">
    <property type="protein sequence ID" value="MBK7675347.1"/>
    <property type="molecule type" value="Genomic_DNA"/>
</dbReference>
<dbReference type="PROSITE" id="PS50893">
    <property type="entry name" value="ABC_TRANSPORTER_2"/>
    <property type="match status" value="1"/>
</dbReference>
<feature type="domain" description="ABC transporter" evidence="5">
    <location>
        <begin position="2"/>
        <end position="234"/>
    </location>
</feature>
<evidence type="ECO:0000313" key="7">
    <source>
        <dbReference type="Proteomes" id="UP000697998"/>
    </source>
</evidence>
<keyword evidence="1" id="KW-0813">Transport</keyword>
<dbReference type="PANTHER" id="PTHR42781:SF4">
    <property type="entry name" value="SPERMIDINE_PUTRESCINE IMPORT ATP-BINDING PROTEIN POTA"/>
    <property type="match status" value="1"/>
</dbReference>
<dbReference type="Pfam" id="PF00005">
    <property type="entry name" value="ABC_tran"/>
    <property type="match status" value="1"/>
</dbReference>
<organism evidence="6 7">
    <name type="scientific">Candidatus Accumulibacter proximus</name>
    <dbReference type="NCBI Taxonomy" id="2954385"/>
    <lineage>
        <taxon>Bacteria</taxon>
        <taxon>Pseudomonadati</taxon>
        <taxon>Pseudomonadota</taxon>
        <taxon>Betaproteobacteria</taxon>
        <taxon>Candidatus Accumulibacter</taxon>
    </lineage>
</organism>
<dbReference type="Gene3D" id="3.40.50.300">
    <property type="entry name" value="P-loop containing nucleotide triphosphate hydrolases"/>
    <property type="match status" value="1"/>
</dbReference>
<sequence>MLSVRSLSRVIAARAVVSEVSFDMAPGEVLAILGPSGSGKTSLLRMIAGFDAPTGGSVRLHGREVSTAGKVRVAPEHREVALAFQDATLFSHLDAVGNAAFAIRAVDKATRQARAREVLRDMGLTAMDGRDVATLSGGEAQRVSLARALAADARLLLLDEPFGNVDRLTRADLLVRLKARLATGLGAIIITHDPADAVELGARVLLMRDGAVTADGSHEAIATGQMGEWERSFLLAGNN</sequence>
<evidence type="ECO:0000256" key="1">
    <source>
        <dbReference type="ARBA" id="ARBA00022448"/>
    </source>
</evidence>